<comment type="caution">
    <text evidence="1">The sequence shown here is derived from an EMBL/GenBank/DDBJ whole genome shotgun (WGS) entry which is preliminary data.</text>
</comment>
<protein>
    <submittedName>
        <fullName evidence="1">Uncharacterized protein</fullName>
    </submittedName>
</protein>
<keyword evidence="2" id="KW-1185">Reference proteome</keyword>
<reference evidence="2" key="1">
    <citation type="journal article" date="2019" name="Int. J. Syst. Evol. Microbiol.">
        <title>The Global Catalogue of Microorganisms (GCM) 10K type strain sequencing project: providing services to taxonomists for standard genome sequencing and annotation.</title>
        <authorList>
            <consortium name="The Broad Institute Genomics Platform"/>
            <consortium name="The Broad Institute Genome Sequencing Center for Infectious Disease"/>
            <person name="Wu L."/>
            <person name="Ma J."/>
        </authorList>
    </citation>
    <scope>NUCLEOTIDE SEQUENCE [LARGE SCALE GENOMIC DNA]</scope>
    <source>
        <strain evidence="2">CGMCC 4.7396</strain>
    </source>
</reference>
<evidence type="ECO:0000313" key="1">
    <source>
        <dbReference type="EMBL" id="MFC3495726.1"/>
    </source>
</evidence>
<dbReference type="RefSeq" id="WP_387980512.1">
    <property type="nucleotide sequence ID" value="NZ_JBHRWO010000021.1"/>
</dbReference>
<gene>
    <name evidence="1" type="ORF">ACFO8M_24865</name>
</gene>
<organism evidence="1 2">
    <name type="scientific">Glycomyces rhizosphaerae</name>
    <dbReference type="NCBI Taxonomy" id="2054422"/>
    <lineage>
        <taxon>Bacteria</taxon>
        <taxon>Bacillati</taxon>
        <taxon>Actinomycetota</taxon>
        <taxon>Actinomycetes</taxon>
        <taxon>Glycomycetales</taxon>
        <taxon>Glycomycetaceae</taxon>
        <taxon>Glycomyces</taxon>
    </lineage>
</organism>
<dbReference type="EMBL" id="JBHRWO010000021">
    <property type="protein sequence ID" value="MFC3495726.1"/>
    <property type="molecule type" value="Genomic_DNA"/>
</dbReference>
<accession>A0ABV7Q4I4</accession>
<sequence length="113" mass="11959">MCHQASSQAGTVSLVHPARLGTDLGAWGQILADYEPGLTFPLPGGGFVVLSLDPGISVGNPSELPEQQVVGVCLSHIEDYPAYERQERSHPTEIDPVIASEVLTGLARVTRIA</sequence>
<dbReference type="Proteomes" id="UP001595712">
    <property type="component" value="Unassembled WGS sequence"/>
</dbReference>
<proteinExistence type="predicted"/>
<evidence type="ECO:0000313" key="2">
    <source>
        <dbReference type="Proteomes" id="UP001595712"/>
    </source>
</evidence>
<name>A0ABV7Q4I4_9ACTN</name>